<sequence>MLRRVIRDRNLTASTYTTRRELLQRLRQNDFGDAREYRYWQLSIARRLKVKIILHARIKDRYCYDLPAHAQFPCEQHLEARPAKIRASVNTADPVRESFVDLPGEARNLVYTYCLFGDGPPDKWEVTSVPMAYPATADNTTWRAASANGVSMSRCVPSRSASCVQ</sequence>
<keyword evidence="2" id="KW-1185">Reference proteome</keyword>
<gene>
    <name evidence="1" type="ORF">E8E12_001709</name>
</gene>
<dbReference type="Proteomes" id="UP000758155">
    <property type="component" value="Unassembled WGS sequence"/>
</dbReference>
<organism evidence="1 2">
    <name type="scientific">Didymella heteroderae</name>
    <dbReference type="NCBI Taxonomy" id="1769908"/>
    <lineage>
        <taxon>Eukaryota</taxon>
        <taxon>Fungi</taxon>
        <taxon>Dikarya</taxon>
        <taxon>Ascomycota</taxon>
        <taxon>Pezizomycotina</taxon>
        <taxon>Dothideomycetes</taxon>
        <taxon>Pleosporomycetidae</taxon>
        <taxon>Pleosporales</taxon>
        <taxon>Pleosporineae</taxon>
        <taxon>Didymellaceae</taxon>
        <taxon>Didymella</taxon>
    </lineage>
</organism>
<dbReference type="EMBL" id="SWKV01000058">
    <property type="protein sequence ID" value="KAF3035408.1"/>
    <property type="molecule type" value="Genomic_DNA"/>
</dbReference>
<proteinExistence type="predicted"/>
<evidence type="ECO:0000313" key="2">
    <source>
        <dbReference type="Proteomes" id="UP000758155"/>
    </source>
</evidence>
<dbReference type="AlphaFoldDB" id="A0A9P4WL85"/>
<evidence type="ECO:0000313" key="1">
    <source>
        <dbReference type="EMBL" id="KAF3035408.1"/>
    </source>
</evidence>
<comment type="caution">
    <text evidence="1">The sequence shown here is derived from an EMBL/GenBank/DDBJ whole genome shotgun (WGS) entry which is preliminary data.</text>
</comment>
<name>A0A9P4WL85_9PLEO</name>
<reference evidence="1" key="1">
    <citation type="submission" date="2019-04" db="EMBL/GenBank/DDBJ databases">
        <title>Sequencing of skin fungus with MAO and IRED activity.</title>
        <authorList>
            <person name="Marsaioli A.J."/>
            <person name="Bonatto J.M.C."/>
            <person name="Reis Junior O."/>
        </authorList>
    </citation>
    <scope>NUCLEOTIDE SEQUENCE</scope>
    <source>
        <strain evidence="1">28M1</strain>
    </source>
</reference>
<protein>
    <submittedName>
        <fullName evidence="1">Uncharacterized protein</fullName>
    </submittedName>
</protein>
<accession>A0A9P4WL85</accession>